<reference evidence="2 3" key="1">
    <citation type="submission" date="2015-12" db="EMBL/GenBank/DDBJ databases">
        <title>The genome of Folsomia candida.</title>
        <authorList>
            <person name="Faddeeva A."/>
            <person name="Derks M.F."/>
            <person name="Anvar Y."/>
            <person name="Smit S."/>
            <person name="Van Straalen N."/>
            <person name="Roelofs D."/>
        </authorList>
    </citation>
    <scope>NUCLEOTIDE SEQUENCE [LARGE SCALE GENOMIC DNA]</scope>
    <source>
        <strain evidence="2 3">VU population</strain>
        <tissue evidence="2">Whole body</tissue>
    </source>
</reference>
<evidence type="ECO:0000313" key="3">
    <source>
        <dbReference type="Proteomes" id="UP000198287"/>
    </source>
</evidence>
<evidence type="ECO:0000313" key="2">
    <source>
        <dbReference type="EMBL" id="OXA62074.1"/>
    </source>
</evidence>
<proteinExistence type="predicted"/>
<organism evidence="2 3">
    <name type="scientific">Folsomia candida</name>
    <name type="common">Springtail</name>
    <dbReference type="NCBI Taxonomy" id="158441"/>
    <lineage>
        <taxon>Eukaryota</taxon>
        <taxon>Metazoa</taxon>
        <taxon>Ecdysozoa</taxon>
        <taxon>Arthropoda</taxon>
        <taxon>Hexapoda</taxon>
        <taxon>Collembola</taxon>
        <taxon>Entomobryomorpha</taxon>
        <taxon>Isotomoidea</taxon>
        <taxon>Isotomidae</taxon>
        <taxon>Proisotominae</taxon>
        <taxon>Folsomia</taxon>
    </lineage>
</organism>
<accession>A0A226EYA4</accession>
<dbReference type="AlphaFoldDB" id="A0A226EYA4"/>
<feature type="compositionally biased region" description="Low complexity" evidence="1">
    <location>
        <begin position="99"/>
        <end position="118"/>
    </location>
</feature>
<keyword evidence="3" id="KW-1185">Reference proteome</keyword>
<dbReference type="EMBL" id="LNIX01000001">
    <property type="protein sequence ID" value="OXA62074.1"/>
    <property type="molecule type" value="Genomic_DNA"/>
</dbReference>
<dbReference type="Proteomes" id="UP000198287">
    <property type="component" value="Unassembled WGS sequence"/>
</dbReference>
<evidence type="ECO:0000256" key="1">
    <source>
        <dbReference type="SAM" id="MobiDB-lite"/>
    </source>
</evidence>
<dbReference type="OrthoDB" id="424794at2759"/>
<name>A0A226EYA4_FOLCA</name>
<sequence length="283" mass="31898">MKDEHEKVFQFSKVPPSTLANEPLAQHSRELHKNNVTHEQREAFHLTLILGSIVLYAAVEVVEFSRKWNEERKDRYESGGLAEKMNIQTPWIFFPPASHPQQQPHPLNPQQQQQQGPHISAVGSTKGVMGHAPAGMSLIPLNYPAQLLPHPLTPSGNHLGTTFSLPHHHHPHIAQQHPHVLHTQQSAQQHLLLAAAAAAAAYEQQCQQQQQQQCSTAVVAATRFLQQSQQQHHHHHHHLGNGYHPHVVEVVHQVGNASHNNHNNNKPYYFYNDAGESRINGEY</sequence>
<comment type="caution">
    <text evidence="2">The sequence shown here is derived from an EMBL/GenBank/DDBJ whole genome shotgun (WGS) entry which is preliminary data.</text>
</comment>
<feature type="region of interest" description="Disordered" evidence="1">
    <location>
        <begin position="94"/>
        <end position="125"/>
    </location>
</feature>
<gene>
    <name evidence="2" type="ORF">Fcan01_03639</name>
</gene>
<protein>
    <submittedName>
        <fullName evidence="2">Uncharacterized protein</fullName>
    </submittedName>
</protein>